<keyword evidence="2" id="KW-0472">Membrane</keyword>
<feature type="transmembrane region" description="Helical" evidence="2">
    <location>
        <begin position="196"/>
        <end position="219"/>
    </location>
</feature>
<name>A0A423V7Z6_CYTCH</name>
<gene>
    <name evidence="3" type="ORF">VSDG_10168</name>
</gene>
<evidence type="ECO:0000313" key="4">
    <source>
        <dbReference type="Proteomes" id="UP000284375"/>
    </source>
</evidence>
<feature type="transmembrane region" description="Helical" evidence="2">
    <location>
        <begin position="168"/>
        <end position="190"/>
    </location>
</feature>
<feature type="region of interest" description="Disordered" evidence="1">
    <location>
        <begin position="1"/>
        <end position="65"/>
    </location>
</feature>
<feature type="transmembrane region" description="Helical" evidence="2">
    <location>
        <begin position="336"/>
        <end position="354"/>
    </location>
</feature>
<dbReference type="EMBL" id="LJZO01000110">
    <property type="protein sequence ID" value="ROV86795.1"/>
    <property type="molecule type" value="Genomic_DNA"/>
</dbReference>
<dbReference type="Proteomes" id="UP000284375">
    <property type="component" value="Unassembled WGS sequence"/>
</dbReference>
<comment type="caution">
    <text evidence="3">The sequence shown here is derived from an EMBL/GenBank/DDBJ whole genome shotgun (WGS) entry which is preliminary data.</text>
</comment>
<dbReference type="PANTHER" id="PTHR40407">
    <property type="entry name" value="MEMBRANE PROTEIN-LIKE PROTEIN"/>
    <property type="match status" value="1"/>
</dbReference>
<feature type="transmembrane region" description="Helical" evidence="2">
    <location>
        <begin position="135"/>
        <end position="156"/>
    </location>
</feature>
<dbReference type="STRING" id="252740.A0A423V7Z6"/>
<evidence type="ECO:0000256" key="2">
    <source>
        <dbReference type="SAM" id="Phobius"/>
    </source>
</evidence>
<proteinExistence type="predicted"/>
<sequence length="653" mass="71980">MEETVRALPGDAVQETSFEDDAAPAHDDNAPPQRTAASDNTNSTQDGEHGASHSPYGSGSSDIEPALHLTTSTKSATRGLAPDLLRGLLMVLMALDHNTLMLNPWRTETATGGEIDSGEPVHEWNRPAAYAVRSLTHLCAPGFIFLLCAGIVYFGRSRRAIGWSTGRMAWHFLQRAVVLTLICVPVGLVLTLGKVWFLSLVLFALAVDYLLAGVLFLLISRTEESLAFGLLKVLPDTKGDDAREPLLADRRGEEDIAPDLKIMRAADISWHVHNVFLLALAVVTIWWNMLLSPTGAHCEADSSTADLAAMGLPKSNWFRIWFYPLMAGRVESRLPPLAWLSFAIFGLLYGRVVLARPWTKTVLEIGHVTTGLAFSVIFVLTRVLQFGNLSKGCLHMPEQEAHPDANPYLASWPSFFYLVKYPPDIAFWAYGLGCNFLLLGFFGVLPAAVASVVLNPLLVYGTSALFFYVVHLVLLFLTRLVWLPWMGHAMGWKDALTGEEAVGVDIIWVYWLNWALVLLVVADDGGHRVPCVPRDLLDDVPQVVDDVVERGAALRDAPQQAVDRAHHLGHDVRHIVQDVDEVRSEVQGCQGAVYNGHHCVACPNYQLQLGLDVHDGDVDPCYSNLDACIDRHERSHLSGEVDLCREVVYVQPE</sequence>
<keyword evidence="2" id="KW-0812">Transmembrane</keyword>
<feature type="transmembrane region" description="Helical" evidence="2">
    <location>
        <begin position="457"/>
        <end position="482"/>
    </location>
</feature>
<organism evidence="3 4">
    <name type="scientific">Cytospora chrysosperma</name>
    <name type="common">Cytospora canker fungus</name>
    <name type="synonym">Sphaeria chrysosperma</name>
    <dbReference type="NCBI Taxonomy" id="252740"/>
    <lineage>
        <taxon>Eukaryota</taxon>
        <taxon>Fungi</taxon>
        <taxon>Dikarya</taxon>
        <taxon>Ascomycota</taxon>
        <taxon>Pezizomycotina</taxon>
        <taxon>Sordariomycetes</taxon>
        <taxon>Sordariomycetidae</taxon>
        <taxon>Diaporthales</taxon>
        <taxon>Cytosporaceae</taxon>
        <taxon>Cytospora</taxon>
    </lineage>
</organism>
<evidence type="ECO:0000313" key="3">
    <source>
        <dbReference type="EMBL" id="ROV86795.1"/>
    </source>
</evidence>
<protein>
    <submittedName>
        <fullName evidence="3">Uncharacterized protein</fullName>
    </submittedName>
</protein>
<feature type="transmembrane region" description="Helical" evidence="2">
    <location>
        <begin position="361"/>
        <end position="380"/>
    </location>
</feature>
<keyword evidence="2" id="KW-1133">Transmembrane helix</keyword>
<feature type="compositionally biased region" description="Polar residues" evidence="1">
    <location>
        <begin position="35"/>
        <end position="45"/>
    </location>
</feature>
<keyword evidence="4" id="KW-1185">Reference proteome</keyword>
<feature type="transmembrane region" description="Helical" evidence="2">
    <location>
        <begin position="268"/>
        <end position="287"/>
    </location>
</feature>
<feature type="transmembrane region" description="Helical" evidence="2">
    <location>
        <begin position="502"/>
        <end position="522"/>
    </location>
</feature>
<reference evidence="3 4" key="1">
    <citation type="submission" date="2015-09" db="EMBL/GenBank/DDBJ databases">
        <title>Host preference determinants of Valsa canker pathogens revealed by comparative genomics.</title>
        <authorList>
            <person name="Yin Z."/>
            <person name="Huang L."/>
        </authorList>
    </citation>
    <scope>NUCLEOTIDE SEQUENCE [LARGE SCALE GENOMIC DNA]</scope>
    <source>
        <strain evidence="3 4">YSFL</strain>
    </source>
</reference>
<evidence type="ECO:0000256" key="1">
    <source>
        <dbReference type="SAM" id="MobiDB-lite"/>
    </source>
</evidence>
<accession>A0A423V7Z6</accession>
<dbReference type="AlphaFoldDB" id="A0A423V7Z6"/>
<dbReference type="OrthoDB" id="2505607at2759"/>
<dbReference type="PANTHER" id="PTHR40407:SF1">
    <property type="entry name" value="HEPARAN-ALPHA-GLUCOSAMINIDE N-ACETYLTRANSFERASE CATALYTIC DOMAIN-CONTAINING PROTEIN"/>
    <property type="match status" value="1"/>
</dbReference>